<dbReference type="AlphaFoldDB" id="A0A4Y7LJD8"/>
<dbReference type="Proteomes" id="UP000316621">
    <property type="component" value="Chromosome 11"/>
</dbReference>
<accession>A0A4Y7LJD8</accession>
<organism evidence="1 2">
    <name type="scientific">Papaver somniferum</name>
    <name type="common">Opium poppy</name>
    <dbReference type="NCBI Taxonomy" id="3469"/>
    <lineage>
        <taxon>Eukaryota</taxon>
        <taxon>Viridiplantae</taxon>
        <taxon>Streptophyta</taxon>
        <taxon>Embryophyta</taxon>
        <taxon>Tracheophyta</taxon>
        <taxon>Spermatophyta</taxon>
        <taxon>Magnoliopsida</taxon>
        <taxon>Ranunculales</taxon>
        <taxon>Papaveraceae</taxon>
        <taxon>Papaveroideae</taxon>
        <taxon>Papaver</taxon>
    </lineage>
</organism>
<evidence type="ECO:0000313" key="1">
    <source>
        <dbReference type="EMBL" id="RZC84588.1"/>
    </source>
</evidence>
<evidence type="ECO:0000313" key="2">
    <source>
        <dbReference type="Proteomes" id="UP000316621"/>
    </source>
</evidence>
<sequence>VAASDTLYKVGYLKRSSYNCSADVRARTG</sequence>
<dbReference type="Gramene" id="RZC84588">
    <property type="protein sequence ID" value="RZC84588"/>
    <property type="gene ID" value="C5167_047375"/>
</dbReference>
<name>A0A4Y7LJD8_PAPSO</name>
<keyword evidence="2" id="KW-1185">Reference proteome</keyword>
<dbReference type="EMBL" id="CM010725">
    <property type="protein sequence ID" value="RZC84588.1"/>
    <property type="molecule type" value="Genomic_DNA"/>
</dbReference>
<feature type="non-terminal residue" evidence="1">
    <location>
        <position position="1"/>
    </location>
</feature>
<proteinExistence type="predicted"/>
<reference evidence="1 2" key="1">
    <citation type="journal article" date="2018" name="Science">
        <title>The opium poppy genome and morphinan production.</title>
        <authorList>
            <person name="Guo L."/>
            <person name="Winzer T."/>
            <person name="Yang X."/>
            <person name="Li Y."/>
            <person name="Ning Z."/>
            <person name="He Z."/>
            <person name="Teodor R."/>
            <person name="Lu Y."/>
            <person name="Bowser T.A."/>
            <person name="Graham I.A."/>
            <person name="Ye K."/>
        </authorList>
    </citation>
    <scope>NUCLEOTIDE SEQUENCE [LARGE SCALE GENOMIC DNA]</scope>
    <source>
        <strain evidence="2">cv. HN1</strain>
        <tissue evidence="1">Leaves</tissue>
    </source>
</reference>
<protein>
    <submittedName>
        <fullName evidence="1">Uncharacterized protein</fullName>
    </submittedName>
</protein>
<gene>
    <name evidence="1" type="ORF">C5167_047375</name>
</gene>